<evidence type="ECO:0000313" key="3">
    <source>
        <dbReference type="Proteomes" id="UP000257032"/>
    </source>
</evidence>
<protein>
    <submittedName>
        <fullName evidence="2">Uncharacterized protein</fullName>
    </submittedName>
</protein>
<feature type="transmembrane region" description="Helical" evidence="1">
    <location>
        <begin position="306"/>
        <end position="327"/>
    </location>
</feature>
<feature type="transmembrane region" description="Helical" evidence="1">
    <location>
        <begin position="132"/>
        <end position="150"/>
    </location>
</feature>
<sequence>MKWIDVYLQEVERRLPEKNREDILLEIRSTIEDMLTEDPTEKEVKDVLQELGDPVKLAHGYSEKPMHLIGPRYYDTYISLIKMILPIAITISLITLVAENIIGSVEEGNIAMVILTIVGQGVWRVISVGMQVFFWITIIFALIERVNLGIDEEDFGPNRKKWTPEDLKKVALVPKKRMISQWEVYGAFLWTAIWGTVYFHADQLLGIYENQGEGLTFITPALNQDVLLSYWPGVVLVIGLEIALALYKLLKKEWTKGVVWFHTIQELLSIGIFVWIITDERLFQPAFISYISDLFGVSAAQVENGLAWRIASIFIIFAVWNIIDGWMKYKRRVKKTKLTHEFVK</sequence>
<name>A0A3D8VIA4_9BACI</name>
<keyword evidence="1" id="KW-1133">Transmembrane helix</keyword>
<keyword evidence="1" id="KW-0812">Transmembrane</keyword>
<feature type="transmembrane region" description="Helical" evidence="1">
    <location>
        <begin position="77"/>
        <end position="98"/>
    </location>
</feature>
<proteinExistence type="predicted"/>
<dbReference type="RefSeq" id="WP_115894912.1">
    <property type="nucleotide sequence ID" value="NZ_QTLC01000064.1"/>
</dbReference>
<dbReference type="AlphaFoldDB" id="A0A3D8VIA4"/>
<dbReference type="Pfam" id="PF22564">
    <property type="entry name" value="HAAS"/>
    <property type="match status" value="1"/>
</dbReference>
<feature type="transmembrane region" description="Helical" evidence="1">
    <location>
        <begin position="230"/>
        <end position="250"/>
    </location>
</feature>
<comment type="caution">
    <text evidence="2">The sequence shown here is derived from an EMBL/GenBank/DDBJ whole genome shotgun (WGS) entry which is preliminary data.</text>
</comment>
<keyword evidence="1" id="KW-0472">Membrane</keyword>
<feature type="transmembrane region" description="Helical" evidence="1">
    <location>
        <begin position="257"/>
        <end position="277"/>
    </location>
</feature>
<accession>A0A3D8VIA4</accession>
<organism evidence="2 3">
    <name type="scientific">Halobacillus trueperi</name>
    <dbReference type="NCBI Taxonomy" id="156205"/>
    <lineage>
        <taxon>Bacteria</taxon>
        <taxon>Bacillati</taxon>
        <taxon>Bacillota</taxon>
        <taxon>Bacilli</taxon>
        <taxon>Bacillales</taxon>
        <taxon>Bacillaceae</taxon>
        <taxon>Halobacillus</taxon>
    </lineage>
</organism>
<reference evidence="2 3" key="1">
    <citation type="submission" date="2018-08" db="EMBL/GenBank/DDBJ databases">
        <title>Genome sequence of strict halophilic Halobacillus trueperi SS1 isolated from Lunsu, a salty water body of North West Himalayas.</title>
        <authorList>
            <person name="Gupta S."/>
            <person name="Sharma P."/>
            <person name="Dev K."/>
            <person name="Baumler D."/>
            <person name="Sourirajan A."/>
        </authorList>
    </citation>
    <scope>NUCLEOTIDE SEQUENCE [LARGE SCALE GENOMIC DNA]</scope>
    <source>
        <strain evidence="2 3">SS1</strain>
    </source>
</reference>
<feature type="transmembrane region" description="Helical" evidence="1">
    <location>
        <begin position="184"/>
        <end position="201"/>
    </location>
</feature>
<evidence type="ECO:0000256" key="1">
    <source>
        <dbReference type="SAM" id="Phobius"/>
    </source>
</evidence>
<dbReference type="EMBL" id="QTLC01000064">
    <property type="protein sequence ID" value="RDY69059.1"/>
    <property type="molecule type" value="Genomic_DNA"/>
</dbReference>
<evidence type="ECO:0000313" key="2">
    <source>
        <dbReference type="EMBL" id="RDY69059.1"/>
    </source>
</evidence>
<dbReference type="Proteomes" id="UP000257032">
    <property type="component" value="Unassembled WGS sequence"/>
</dbReference>
<gene>
    <name evidence="2" type="ORF">DXT76_17330</name>
</gene>